<evidence type="ECO:0008006" key="4">
    <source>
        <dbReference type="Google" id="ProtNLM"/>
    </source>
</evidence>
<evidence type="ECO:0000313" key="3">
    <source>
        <dbReference type="Proteomes" id="UP001642464"/>
    </source>
</evidence>
<feature type="region of interest" description="Disordered" evidence="1">
    <location>
        <begin position="24"/>
        <end position="48"/>
    </location>
</feature>
<proteinExistence type="predicted"/>
<accession>A0ABP0NS91</accession>
<feature type="compositionally biased region" description="Basic and acidic residues" evidence="1">
    <location>
        <begin position="26"/>
        <end position="35"/>
    </location>
</feature>
<keyword evidence="3" id="KW-1185">Reference proteome</keyword>
<gene>
    <name evidence="2" type="ORF">SCF082_LOCUS33891</name>
</gene>
<protein>
    <recommendedName>
        <fullName evidence="4">Transposase</fullName>
    </recommendedName>
</protein>
<reference evidence="2 3" key="1">
    <citation type="submission" date="2024-02" db="EMBL/GenBank/DDBJ databases">
        <authorList>
            <person name="Chen Y."/>
            <person name="Shah S."/>
            <person name="Dougan E. K."/>
            <person name="Thang M."/>
            <person name="Chan C."/>
        </authorList>
    </citation>
    <scope>NUCLEOTIDE SEQUENCE [LARGE SCALE GENOMIC DNA]</scope>
</reference>
<dbReference type="EMBL" id="CAXAMM010030557">
    <property type="protein sequence ID" value="CAK9066657.1"/>
    <property type="molecule type" value="Genomic_DNA"/>
</dbReference>
<comment type="caution">
    <text evidence="2">The sequence shown here is derived from an EMBL/GenBank/DDBJ whole genome shotgun (WGS) entry which is preliminary data.</text>
</comment>
<evidence type="ECO:0000256" key="1">
    <source>
        <dbReference type="SAM" id="MobiDB-lite"/>
    </source>
</evidence>
<evidence type="ECO:0000313" key="2">
    <source>
        <dbReference type="EMBL" id="CAK9066657.1"/>
    </source>
</evidence>
<name>A0ABP0NS91_9DINO</name>
<dbReference type="Proteomes" id="UP001642464">
    <property type="component" value="Unassembled WGS sequence"/>
</dbReference>
<sequence>MLAVRRAAVRSRLPLVAWTGTLRPRGTSDEARGGDGEPPARGGRPKGNGHVKYFNNGWFMICSPENQLILSVVEMFEPEGHQVALESLTKLLQHYPNINAVIYDRACSVVAAARKDKALSGIKHWSVDKFHAKGHVHECPGHPERLPALKRRLKGLNTSISEQTFLGSAGTKFLTLRSTLAHSPVLDAIVTSAIHNEDTERSPRCEERELRDLFIEAEHFGLPELRGRILKKRKVAHMVSLFSGSAGNPFDLAARSLSTLRNMALVGATTAASGMALLQQLRETEVPGFLCRMGRKCLVTSA</sequence>
<organism evidence="2 3">
    <name type="scientific">Durusdinium trenchii</name>
    <dbReference type="NCBI Taxonomy" id="1381693"/>
    <lineage>
        <taxon>Eukaryota</taxon>
        <taxon>Sar</taxon>
        <taxon>Alveolata</taxon>
        <taxon>Dinophyceae</taxon>
        <taxon>Suessiales</taxon>
        <taxon>Symbiodiniaceae</taxon>
        <taxon>Durusdinium</taxon>
    </lineage>
</organism>